<dbReference type="InterPro" id="IPR035911">
    <property type="entry name" value="MurE/MurF_N"/>
</dbReference>
<dbReference type="SUPFAM" id="SSF63418">
    <property type="entry name" value="MurE/MurF N-terminal domain"/>
    <property type="match status" value="1"/>
</dbReference>
<keyword evidence="2" id="KW-1185">Reference proteome</keyword>
<evidence type="ECO:0000313" key="1">
    <source>
        <dbReference type="EMBL" id="MDA3968063.1"/>
    </source>
</evidence>
<accession>A0ABT4VBH6</accession>
<sequence length="347" mass="40114">MKKGNIQIGVNEVVEITFGTLLNKPSISFFNRICDDVEQVTRGDLFVAFNANDINLAIERGAFGILFSEDIAITDNEVAWICVANIEQAITKLLRHYLIVKSKILFLLSSDEYDIASCILNQNKKIAYFNGGFVQLLQFVIETESAYVMYRYNGDFLLNEIEQEAKILDDTKIDDDKLPFSINSFSLFGIKIFYKSLDYSLQIPKLFIQPLSRIIKLADEYCFSVKLDNLNGISSFRPLYLDERGYISQPGTTNKVVLSCEDVKLYEQYLAYFAMYAKWAKLILFVPKIYHELYTPYADVICYEDNDRLFDELIHQKYNFALILGISSDMLEKRFTKEDKEISLFDL</sequence>
<proteinExistence type="predicted"/>
<dbReference type="Gene3D" id="3.40.1390.10">
    <property type="entry name" value="MurE/MurF, N-terminal domain"/>
    <property type="match status" value="1"/>
</dbReference>
<evidence type="ECO:0008006" key="3">
    <source>
        <dbReference type="Google" id="ProtNLM"/>
    </source>
</evidence>
<name>A0ABT4VBH6_9HELI</name>
<reference evidence="1 2" key="1">
    <citation type="submission" date="2023-01" db="EMBL/GenBank/DDBJ databases">
        <title>Description of Helicobacter ibis sp. nov. isolated from faecal droppings of black-faced ibis (Theristicus melanopis).</title>
        <authorList>
            <person name="Lopez-Cantillo M."/>
            <person name="Vidal-Veuthey B."/>
            <person name="Mella A."/>
            <person name="De La Haba R."/>
            <person name="Collado L."/>
        </authorList>
    </citation>
    <scope>NUCLEOTIDE SEQUENCE [LARGE SCALE GENOMIC DNA]</scope>
    <source>
        <strain evidence="1 2">A82</strain>
    </source>
</reference>
<dbReference type="Proteomes" id="UP001210261">
    <property type="component" value="Unassembled WGS sequence"/>
</dbReference>
<evidence type="ECO:0000313" key="2">
    <source>
        <dbReference type="Proteomes" id="UP001210261"/>
    </source>
</evidence>
<organism evidence="1 2">
    <name type="scientific">Helicobacter ibis</name>
    <dbReference type="NCBI Taxonomy" id="2962633"/>
    <lineage>
        <taxon>Bacteria</taxon>
        <taxon>Pseudomonadati</taxon>
        <taxon>Campylobacterota</taxon>
        <taxon>Epsilonproteobacteria</taxon>
        <taxon>Campylobacterales</taxon>
        <taxon>Helicobacteraceae</taxon>
        <taxon>Helicobacter</taxon>
    </lineage>
</organism>
<dbReference type="EMBL" id="JAQHXR010000001">
    <property type="protein sequence ID" value="MDA3968063.1"/>
    <property type="molecule type" value="Genomic_DNA"/>
</dbReference>
<dbReference type="RefSeq" id="WP_271020299.1">
    <property type="nucleotide sequence ID" value="NZ_JAQHXR010000001.1"/>
</dbReference>
<protein>
    <recommendedName>
        <fullName evidence="3">Ferrochelatase</fullName>
    </recommendedName>
</protein>
<comment type="caution">
    <text evidence="1">The sequence shown here is derived from an EMBL/GenBank/DDBJ whole genome shotgun (WGS) entry which is preliminary data.</text>
</comment>
<gene>
    <name evidence="1" type="ORF">PF021_00025</name>
</gene>